<dbReference type="GO" id="GO:0004252">
    <property type="term" value="F:serine-type endopeptidase activity"/>
    <property type="evidence" value="ECO:0007669"/>
    <property type="project" value="InterPro"/>
</dbReference>
<dbReference type="InterPro" id="IPR001254">
    <property type="entry name" value="Trypsin_dom"/>
</dbReference>
<sequence>MNFKCTRNIWLPFLLIFTIFNTKISGKEVRIIGGNESFVGDYPFAAAIYVETEDGKYFCGGSIYNQNWAITSGNCVYKAVLFTIQVGSVHLEGHDPNRQTVATSEYVIHPDFNPDTMENDIGLIRFRMPITYTQYVQPVYLPFRVIGDGESAISIGWGQTSDSDAEFSTTLKYVSVVSLSNQECKITYGNQITDNMICAAGNYNEGTCVGDNGSPLLEFYMYRFHYIVGIASFISGNGCESTDPSGYTRVFPYVDWIRNVTSA</sequence>
<feature type="chain" id="PRO_5041362138" description="Peptidase S1 domain-containing protein" evidence="2">
    <location>
        <begin position="27"/>
        <end position="263"/>
    </location>
</feature>
<dbReference type="FunFam" id="2.40.10.10:FF:000068">
    <property type="entry name" value="transmembrane protease serine 2"/>
    <property type="match status" value="1"/>
</dbReference>
<dbReference type="SUPFAM" id="SSF50494">
    <property type="entry name" value="Trypsin-like serine proteases"/>
    <property type="match status" value="1"/>
</dbReference>
<evidence type="ECO:0000256" key="1">
    <source>
        <dbReference type="ARBA" id="ARBA00023157"/>
    </source>
</evidence>
<dbReference type="PRINTS" id="PR00722">
    <property type="entry name" value="CHYMOTRYPSIN"/>
</dbReference>
<dbReference type="InterPro" id="IPR009003">
    <property type="entry name" value="Peptidase_S1_PA"/>
</dbReference>
<dbReference type="Proteomes" id="UP001168821">
    <property type="component" value="Unassembled WGS sequence"/>
</dbReference>
<comment type="caution">
    <text evidence="4">The sequence shown here is derived from an EMBL/GenBank/DDBJ whole genome shotgun (WGS) entry which is preliminary data.</text>
</comment>
<evidence type="ECO:0000313" key="5">
    <source>
        <dbReference type="Proteomes" id="UP001168821"/>
    </source>
</evidence>
<feature type="domain" description="Peptidase S1" evidence="3">
    <location>
        <begin position="31"/>
        <end position="262"/>
    </location>
</feature>
<dbReference type="Gene3D" id="2.40.10.10">
    <property type="entry name" value="Trypsin-like serine proteases"/>
    <property type="match status" value="2"/>
</dbReference>
<dbReference type="InterPro" id="IPR051333">
    <property type="entry name" value="CLIP_Serine_Protease"/>
</dbReference>
<evidence type="ECO:0000313" key="4">
    <source>
        <dbReference type="EMBL" id="KAJ3656420.1"/>
    </source>
</evidence>
<accession>A0AA38MGJ6</accession>
<dbReference type="GO" id="GO:0006508">
    <property type="term" value="P:proteolysis"/>
    <property type="evidence" value="ECO:0007669"/>
    <property type="project" value="InterPro"/>
</dbReference>
<dbReference type="EMBL" id="JALNTZ010000004">
    <property type="protein sequence ID" value="KAJ3656420.1"/>
    <property type="molecule type" value="Genomic_DNA"/>
</dbReference>
<protein>
    <recommendedName>
        <fullName evidence="3">Peptidase S1 domain-containing protein</fullName>
    </recommendedName>
</protein>
<dbReference type="CDD" id="cd00190">
    <property type="entry name" value="Tryp_SPc"/>
    <property type="match status" value="1"/>
</dbReference>
<evidence type="ECO:0000256" key="2">
    <source>
        <dbReference type="SAM" id="SignalP"/>
    </source>
</evidence>
<evidence type="ECO:0000259" key="3">
    <source>
        <dbReference type="PROSITE" id="PS50240"/>
    </source>
</evidence>
<dbReference type="SMART" id="SM00020">
    <property type="entry name" value="Tryp_SPc"/>
    <property type="match status" value="1"/>
</dbReference>
<dbReference type="InterPro" id="IPR001314">
    <property type="entry name" value="Peptidase_S1A"/>
</dbReference>
<gene>
    <name evidence="4" type="ORF">Zmor_015500</name>
</gene>
<proteinExistence type="predicted"/>
<feature type="signal peptide" evidence="2">
    <location>
        <begin position="1"/>
        <end position="26"/>
    </location>
</feature>
<dbReference type="PANTHER" id="PTHR24260:SF136">
    <property type="entry name" value="GH08193P-RELATED"/>
    <property type="match status" value="1"/>
</dbReference>
<dbReference type="PANTHER" id="PTHR24260">
    <property type="match status" value="1"/>
</dbReference>
<reference evidence="4" key="1">
    <citation type="journal article" date="2023" name="G3 (Bethesda)">
        <title>Whole genome assemblies of Zophobas morio and Tenebrio molitor.</title>
        <authorList>
            <person name="Kaur S."/>
            <person name="Stinson S.A."/>
            <person name="diCenzo G.C."/>
        </authorList>
    </citation>
    <scope>NUCLEOTIDE SEQUENCE</scope>
    <source>
        <strain evidence="4">QUZm001</strain>
    </source>
</reference>
<dbReference type="PROSITE" id="PS50240">
    <property type="entry name" value="TRYPSIN_DOM"/>
    <property type="match status" value="1"/>
</dbReference>
<keyword evidence="1" id="KW-1015">Disulfide bond</keyword>
<dbReference type="AlphaFoldDB" id="A0AA38MGJ6"/>
<keyword evidence="5" id="KW-1185">Reference proteome</keyword>
<keyword evidence="2" id="KW-0732">Signal</keyword>
<dbReference type="Pfam" id="PF00089">
    <property type="entry name" value="Trypsin"/>
    <property type="match status" value="1"/>
</dbReference>
<organism evidence="4 5">
    <name type="scientific">Zophobas morio</name>
    <dbReference type="NCBI Taxonomy" id="2755281"/>
    <lineage>
        <taxon>Eukaryota</taxon>
        <taxon>Metazoa</taxon>
        <taxon>Ecdysozoa</taxon>
        <taxon>Arthropoda</taxon>
        <taxon>Hexapoda</taxon>
        <taxon>Insecta</taxon>
        <taxon>Pterygota</taxon>
        <taxon>Neoptera</taxon>
        <taxon>Endopterygota</taxon>
        <taxon>Coleoptera</taxon>
        <taxon>Polyphaga</taxon>
        <taxon>Cucujiformia</taxon>
        <taxon>Tenebrionidae</taxon>
        <taxon>Zophobas</taxon>
    </lineage>
</organism>
<name>A0AA38MGJ6_9CUCU</name>
<dbReference type="InterPro" id="IPR043504">
    <property type="entry name" value="Peptidase_S1_PA_chymotrypsin"/>
</dbReference>